<feature type="transmembrane region" description="Helical" evidence="2">
    <location>
        <begin position="454"/>
        <end position="472"/>
    </location>
</feature>
<gene>
    <name evidence="4" type="ORF">BS297_01090</name>
</gene>
<keyword evidence="2" id="KW-1133">Transmembrane helix</keyword>
<feature type="transmembrane region" description="Helical" evidence="2">
    <location>
        <begin position="371"/>
        <end position="388"/>
    </location>
</feature>
<evidence type="ECO:0000313" key="5">
    <source>
        <dbReference type="Proteomes" id="UP000325576"/>
    </source>
</evidence>
<dbReference type="Pfam" id="PF20155">
    <property type="entry name" value="TMP_3"/>
    <property type="match status" value="1"/>
</dbReference>
<feature type="coiled-coil region" evidence="1">
    <location>
        <begin position="725"/>
        <end position="766"/>
    </location>
</feature>
<keyword evidence="1" id="KW-0175">Coiled coil</keyword>
<protein>
    <recommendedName>
        <fullName evidence="3">Tape measure protein N-terminal domain-containing protein</fullName>
    </recommendedName>
</protein>
<sequence length="902" mass="92915">MANNRINITISAKDEASDVVRAASDKISAATKAQAADAKAAADQFKSNFDFIGTAAKAAGVAIAGSAVGLTAFGLKSATELQVTAASFRALTGDAKVAKDLFANLYDFARGTPFAFPDVAAAGKTLLGYGRTAQQVKSDIQTLGGMVATTGADWSRLAVVYGQVNAAGKLYSQDALQLIENGVPIVTALAKQYGIGITDVKKKMEEGAVSADDFNKAMKSMVPADAISQMSNTMTGRLSGLTGSIRSLAFSLVGIDYSKFDEGSPLLVKQGGLFDRVTKAVQDFSKTLSDPQLKAAAVQLGDGLASAVENGGKALVDVLRWTANNLDIVKSAALAAAGAFVAFKLGSVVNDFSNLIIKGKTLSGVLNAMGWNPWIIGITAVVGAFIYLQDRFDIVGKAWQGTQDAARWAQKTYADFSATVQTTFTSAVSLGRQAIDQFSGGIQRSRQWLRDHENAIRVTALVLTAVFGPALAKAAAASVVAGGSIAVSAVQAGAAWSLAAVQASAAWIARLPMVAIAAGVNAIKAADAALIASAAWIRQATAATTAWVVAHTKMAAAATAHAIKSAAQAVWAGHQWTFNGTRAAGSWILGFVGMQTAATAFGTASSAQAGMAAAANVAAAARTGIAWVAAHAAMLGIIGMVALAVGGLITMFFNAQSQNDATANAVARHRAAQEALTNATVAAKNAQDALNGSLLTQEGASLAVERAKRSLEQAIRDYGVGSLEAREATHSLRRAEEDLARASDDVAAKTRNAKAAQDERNKAAETVKATSHSVGGAVAGEAAQWSNLAGRINEAAEARNRGEFKSALPTMNAAPGLKNAIGTAYSPGGRTLVGEHGPEIVNMPRGSQVTQSYRTRSELNSGGDGGGVTNILSGNFTFSNQEASDAFFNRLDSTQRLAKVGM</sequence>
<evidence type="ECO:0000313" key="4">
    <source>
        <dbReference type="EMBL" id="KAB2587305.1"/>
    </source>
</evidence>
<feature type="transmembrane region" description="Helical" evidence="2">
    <location>
        <begin position="632"/>
        <end position="653"/>
    </location>
</feature>
<evidence type="ECO:0000259" key="3">
    <source>
        <dbReference type="Pfam" id="PF20155"/>
    </source>
</evidence>
<keyword evidence="2" id="KW-0472">Membrane</keyword>
<name>A0A5N5EAC2_RHOER</name>
<dbReference type="EMBL" id="MRBO01000021">
    <property type="protein sequence ID" value="KAB2587305.1"/>
    <property type="molecule type" value="Genomic_DNA"/>
</dbReference>
<keyword evidence="2" id="KW-0812">Transmembrane</keyword>
<dbReference type="NCBIfam" id="TIGR02675">
    <property type="entry name" value="tape_meas_nterm"/>
    <property type="match status" value="1"/>
</dbReference>
<evidence type="ECO:0000256" key="1">
    <source>
        <dbReference type="SAM" id="Coils"/>
    </source>
</evidence>
<accession>A0A5N5EAC2</accession>
<reference evidence="4 5" key="1">
    <citation type="journal article" date="2017" name="Poromechanics V (2013)">
        <title>Genomic Characterization of the Arsenic-Tolerant Actinobacterium, &lt;i&gt;Rhodococcus erythropolis&lt;/i&gt; S43.</title>
        <authorList>
            <person name="Retamal-Morales G."/>
            <person name="Mehnert M."/>
            <person name="Schwabe R."/>
            <person name="Tischler D."/>
            <person name="Schloemann M."/>
            <person name="Levican G.J."/>
        </authorList>
    </citation>
    <scope>NUCLEOTIDE SEQUENCE [LARGE SCALE GENOMIC DNA]</scope>
    <source>
        <strain evidence="4 5">S43</strain>
    </source>
</reference>
<feature type="domain" description="Tape measure protein N-terminal" evidence="3">
    <location>
        <begin position="76"/>
        <end position="245"/>
    </location>
</feature>
<comment type="caution">
    <text evidence="4">The sequence shown here is derived from an EMBL/GenBank/DDBJ whole genome shotgun (WGS) entry which is preliminary data.</text>
</comment>
<evidence type="ECO:0000256" key="2">
    <source>
        <dbReference type="SAM" id="Phobius"/>
    </source>
</evidence>
<dbReference type="Proteomes" id="UP000325576">
    <property type="component" value="Unassembled WGS sequence"/>
</dbReference>
<organism evidence="4 5">
    <name type="scientific">Rhodococcus erythropolis</name>
    <name type="common">Arthrobacter picolinophilus</name>
    <dbReference type="NCBI Taxonomy" id="1833"/>
    <lineage>
        <taxon>Bacteria</taxon>
        <taxon>Bacillati</taxon>
        <taxon>Actinomycetota</taxon>
        <taxon>Actinomycetes</taxon>
        <taxon>Mycobacteriales</taxon>
        <taxon>Nocardiaceae</taxon>
        <taxon>Rhodococcus</taxon>
        <taxon>Rhodococcus erythropolis group</taxon>
    </lineage>
</organism>
<dbReference type="AlphaFoldDB" id="A0A5N5EAC2"/>
<proteinExistence type="predicted"/>
<dbReference type="InterPro" id="IPR013491">
    <property type="entry name" value="Tape_meas_N"/>
</dbReference>